<reference evidence="2 4" key="2">
    <citation type="submission" date="2016-11" db="EMBL/GenBank/DDBJ databases">
        <authorList>
            <person name="Jaros S."/>
            <person name="Januszkiewicz K."/>
            <person name="Wedrychowicz H."/>
        </authorList>
    </citation>
    <scope>NUCLEOTIDE SEQUENCE [LARGE SCALE GENOMIC DNA]</scope>
    <source>
        <strain evidence="2 4">DSM 17137</strain>
    </source>
</reference>
<dbReference type="STRING" id="1121477.SAMN02745223_00949"/>
<organism evidence="1 3">
    <name type="scientific">Devosia limi DSM 17137</name>
    <dbReference type="NCBI Taxonomy" id="1121477"/>
    <lineage>
        <taxon>Bacteria</taxon>
        <taxon>Pseudomonadati</taxon>
        <taxon>Pseudomonadota</taxon>
        <taxon>Alphaproteobacteria</taxon>
        <taxon>Hyphomicrobiales</taxon>
        <taxon>Devosiaceae</taxon>
        <taxon>Devosia</taxon>
    </lineage>
</organism>
<dbReference type="Proteomes" id="UP000184533">
    <property type="component" value="Unassembled WGS sequence"/>
</dbReference>
<evidence type="ECO:0000313" key="2">
    <source>
        <dbReference type="EMBL" id="SHE70422.1"/>
    </source>
</evidence>
<accession>A0A0F5LN27</accession>
<dbReference type="Pfam" id="PF04237">
    <property type="entry name" value="YjbR"/>
    <property type="match status" value="1"/>
</dbReference>
<reference evidence="1 3" key="1">
    <citation type="submission" date="2015-03" db="EMBL/GenBank/DDBJ databases">
        <authorList>
            <person name="Hassan Y.I."/>
            <person name="Lepp D."/>
            <person name="Zhou T."/>
        </authorList>
    </citation>
    <scope>NUCLEOTIDE SEQUENCE [LARGE SCALE GENOMIC DNA]</scope>
    <source>
        <strain evidence="1 3">DSM 17137</strain>
    </source>
</reference>
<dbReference type="PATRIC" id="fig|1121477.3.peg.3954"/>
<gene>
    <name evidence="2" type="ORF">SAMN02745223_00949</name>
    <name evidence="1" type="ORF">VW29_13955</name>
</gene>
<proteinExistence type="predicted"/>
<evidence type="ECO:0000313" key="4">
    <source>
        <dbReference type="Proteomes" id="UP000184533"/>
    </source>
</evidence>
<dbReference type="OrthoDB" id="277063at2"/>
<dbReference type="Gene3D" id="3.90.1150.30">
    <property type="match status" value="1"/>
</dbReference>
<dbReference type="SUPFAM" id="SSF142906">
    <property type="entry name" value="YjbR-like"/>
    <property type="match status" value="1"/>
</dbReference>
<name>A0A0F5LN27_9HYPH</name>
<dbReference type="InterPro" id="IPR058532">
    <property type="entry name" value="YjbR/MT2646/Rv2570-like"/>
</dbReference>
<dbReference type="EMBL" id="LAJF01000089">
    <property type="protein sequence ID" value="KKB83776.1"/>
    <property type="molecule type" value="Genomic_DNA"/>
</dbReference>
<dbReference type="AlphaFoldDB" id="A0A0F5LN27"/>
<dbReference type="Proteomes" id="UP000033608">
    <property type="component" value="Unassembled WGS sequence"/>
</dbReference>
<protein>
    <submittedName>
        <fullName evidence="2">YjbR protein</fullName>
    </submittedName>
</protein>
<evidence type="ECO:0000313" key="3">
    <source>
        <dbReference type="Proteomes" id="UP000033608"/>
    </source>
</evidence>
<dbReference type="InterPro" id="IPR038056">
    <property type="entry name" value="YjbR-like_sf"/>
</dbReference>
<sequence length="107" mass="11696">MATAADLRHIALELEGTKEAPHFDRVAFKVARIFVTLPAHGQTANLKLTPEEQELKCMVAPEIFAPVDNAWGRQGWTEMTLAPATSEDLLAALQMAHAHALPKGKKL</sequence>
<dbReference type="EMBL" id="FQVC01000002">
    <property type="protein sequence ID" value="SHE70422.1"/>
    <property type="molecule type" value="Genomic_DNA"/>
</dbReference>
<keyword evidence="3" id="KW-1185">Reference proteome</keyword>
<dbReference type="RefSeq" id="WP_046135854.1">
    <property type="nucleotide sequence ID" value="NZ_FQVC01000002.1"/>
</dbReference>
<evidence type="ECO:0000313" key="1">
    <source>
        <dbReference type="EMBL" id="KKB83776.1"/>
    </source>
</evidence>